<evidence type="ECO:0000313" key="3">
    <source>
        <dbReference type="Proteomes" id="UP000281128"/>
    </source>
</evidence>
<accession>A0A3A8AWR6</accession>
<feature type="compositionally biased region" description="Acidic residues" evidence="1">
    <location>
        <begin position="88"/>
        <end position="108"/>
    </location>
</feature>
<feature type="compositionally biased region" description="Acidic residues" evidence="1">
    <location>
        <begin position="220"/>
        <end position="234"/>
    </location>
</feature>
<feature type="compositionally biased region" description="Basic and acidic residues" evidence="1">
    <location>
        <begin position="68"/>
        <end position="78"/>
    </location>
</feature>
<organism evidence="2 3">
    <name type="scientific">Roseovarius spongiae</name>
    <dbReference type="NCBI Taxonomy" id="2320272"/>
    <lineage>
        <taxon>Bacteria</taxon>
        <taxon>Pseudomonadati</taxon>
        <taxon>Pseudomonadota</taxon>
        <taxon>Alphaproteobacteria</taxon>
        <taxon>Rhodobacterales</taxon>
        <taxon>Roseobacteraceae</taxon>
        <taxon>Roseovarius</taxon>
    </lineage>
</organism>
<feature type="compositionally biased region" description="Acidic residues" evidence="1">
    <location>
        <begin position="168"/>
        <end position="209"/>
    </location>
</feature>
<keyword evidence="3" id="KW-1185">Reference proteome</keyword>
<feature type="compositionally biased region" description="Basic and acidic residues" evidence="1">
    <location>
        <begin position="116"/>
        <end position="133"/>
    </location>
</feature>
<feature type="region of interest" description="Disordered" evidence="1">
    <location>
        <begin position="20"/>
        <end position="234"/>
    </location>
</feature>
<name>A0A3A8AWR6_9RHOB</name>
<protein>
    <submittedName>
        <fullName evidence="2">Uncharacterized protein</fullName>
    </submittedName>
</protein>
<evidence type="ECO:0000313" key="2">
    <source>
        <dbReference type="EMBL" id="RKF14114.1"/>
    </source>
</evidence>
<proteinExistence type="predicted"/>
<dbReference type="EMBL" id="RAPE01000003">
    <property type="protein sequence ID" value="RKF14114.1"/>
    <property type="molecule type" value="Genomic_DNA"/>
</dbReference>
<dbReference type="Proteomes" id="UP000281128">
    <property type="component" value="Unassembled WGS sequence"/>
</dbReference>
<feature type="compositionally biased region" description="Acidic residues" evidence="1">
    <location>
        <begin position="134"/>
        <end position="144"/>
    </location>
</feature>
<comment type="caution">
    <text evidence="2">The sequence shown here is derived from an EMBL/GenBank/DDBJ whole genome shotgun (WGS) entry which is preliminary data.</text>
</comment>
<gene>
    <name evidence="2" type="ORF">D6850_13175</name>
</gene>
<reference evidence="2 3" key="1">
    <citation type="submission" date="2018-09" db="EMBL/GenBank/DDBJ databases">
        <title>Roseovarius spongiae sp. nov., isolated from a marine sponge.</title>
        <authorList>
            <person name="Zhuang L."/>
            <person name="Luo L."/>
        </authorList>
    </citation>
    <scope>NUCLEOTIDE SEQUENCE [LARGE SCALE GENOMIC DNA]</scope>
    <source>
        <strain evidence="2 3">HN-E21</strain>
    </source>
</reference>
<dbReference type="OrthoDB" id="7875768at2"/>
<evidence type="ECO:0000256" key="1">
    <source>
        <dbReference type="SAM" id="MobiDB-lite"/>
    </source>
</evidence>
<sequence length="284" mass="30650">MSDPVTNVEIEDVLSSIRRLVSSESRDAASLGRGEAASDDEGAQKLVLTPSFRVDEAAADAPQEEAETGDRTAEHADAPPESQASQREEDEDQERAETDDAEGAEAETPDTPADTLKARVAELEQVVARRDDQWEPDGASDDDYAGGPVAPLPWEDYVPSDTGGDADGATETDAAMDTDADADDEADASEAQAPEDDDEAPDTLDDELETPMSGGAESEDRLEEDDFLDAEPEDAILDEDALRDLVTEIVRQELQGGLGERITRNVRKLVRREIHRALASQELE</sequence>
<dbReference type="AlphaFoldDB" id="A0A3A8AWR6"/>